<dbReference type="Pfam" id="PF01850">
    <property type="entry name" value="PIN"/>
    <property type="match status" value="1"/>
</dbReference>
<evidence type="ECO:0000313" key="2">
    <source>
        <dbReference type="EMBL" id="MBK1632134.1"/>
    </source>
</evidence>
<evidence type="ECO:0000259" key="1">
    <source>
        <dbReference type="Pfam" id="PF01850"/>
    </source>
</evidence>
<accession>A0ABS1CJM4</accession>
<dbReference type="InterPro" id="IPR002716">
    <property type="entry name" value="PIN_dom"/>
</dbReference>
<dbReference type="SUPFAM" id="SSF88723">
    <property type="entry name" value="PIN domain-like"/>
    <property type="match status" value="1"/>
</dbReference>
<dbReference type="Proteomes" id="UP000748752">
    <property type="component" value="Unassembled WGS sequence"/>
</dbReference>
<dbReference type="CDD" id="cd18692">
    <property type="entry name" value="PIN_VapC-like"/>
    <property type="match status" value="1"/>
</dbReference>
<name>A0ABS1CJM4_9GAMM</name>
<reference evidence="2 3" key="1">
    <citation type="journal article" date="2020" name="Microorganisms">
        <title>Osmotic Adaptation and Compatible Solute Biosynthesis of Phototrophic Bacteria as Revealed from Genome Analyses.</title>
        <authorList>
            <person name="Imhoff J.F."/>
            <person name="Rahn T."/>
            <person name="Kunzel S."/>
            <person name="Keller A."/>
            <person name="Neulinger S.C."/>
        </authorList>
    </citation>
    <scope>NUCLEOTIDE SEQUENCE [LARGE SCALE GENOMIC DNA]</scope>
    <source>
        <strain evidence="2 3">DSM 6210</strain>
    </source>
</reference>
<proteinExistence type="predicted"/>
<gene>
    <name evidence="2" type="ORF">CKO31_15595</name>
</gene>
<dbReference type="RefSeq" id="WP_200239407.1">
    <property type="nucleotide sequence ID" value="NZ_NRRV01000040.1"/>
</dbReference>
<organism evidence="2 3">
    <name type="scientific">Thiohalocapsa halophila</name>
    <dbReference type="NCBI Taxonomy" id="69359"/>
    <lineage>
        <taxon>Bacteria</taxon>
        <taxon>Pseudomonadati</taxon>
        <taxon>Pseudomonadota</taxon>
        <taxon>Gammaproteobacteria</taxon>
        <taxon>Chromatiales</taxon>
        <taxon>Chromatiaceae</taxon>
        <taxon>Thiohalocapsa</taxon>
    </lineage>
</organism>
<sequence length="166" mass="17928">MTAKPFVDTNILLYAYDRRAEERRLTAAALVSALWRRGGGILSTQVLQEFYVNVTRKIATPLPSAKARSVVEHYCTWQVEQNGCDTVLHATQIQQLHQLSFWDALIIAAAAQGGADTLLSEDLNPGQIIAGVRVVNPFAPDDPSIRALLDTGVGEAPGAAYAPQTA</sequence>
<dbReference type="InterPro" id="IPR029060">
    <property type="entry name" value="PIN-like_dom_sf"/>
</dbReference>
<protein>
    <submittedName>
        <fullName evidence="2">PIN domain nuclease</fullName>
    </submittedName>
</protein>
<evidence type="ECO:0000313" key="3">
    <source>
        <dbReference type="Proteomes" id="UP000748752"/>
    </source>
</evidence>
<dbReference type="EMBL" id="NRRV01000040">
    <property type="protein sequence ID" value="MBK1632134.1"/>
    <property type="molecule type" value="Genomic_DNA"/>
</dbReference>
<keyword evidence="3" id="KW-1185">Reference proteome</keyword>
<comment type="caution">
    <text evidence="2">The sequence shown here is derived from an EMBL/GenBank/DDBJ whole genome shotgun (WGS) entry which is preliminary data.</text>
</comment>
<dbReference type="Gene3D" id="3.40.50.1010">
    <property type="entry name" value="5'-nuclease"/>
    <property type="match status" value="1"/>
</dbReference>
<feature type="domain" description="PIN" evidence="1">
    <location>
        <begin position="6"/>
        <end position="122"/>
    </location>
</feature>